<proteinExistence type="predicted"/>
<dbReference type="AlphaFoldDB" id="A0A7K1Y7C3"/>
<evidence type="ECO:0000313" key="1">
    <source>
        <dbReference type="EMBL" id="MXV50465.1"/>
    </source>
</evidence>
<protein>
    <submittedName>
        <fullName evidence="1">Uncharacterized protein</fullName>
    </submittedName>
</protein>
<dbReference type="EMBL" id="WVHT01000002">
    <property type="protein sequence ID" value="MXV50465.1"/>
    <property type="molecule type" value="Genomic_DNA"/>
</dbReference>
<keyword evidence="2" id="KW-1185">Reference proteome</keyword>
<reference evidence="1 2" key="1">
    <citation type="submission" date="2019-11" db="EMBL/GenBank/DDBJ databases">
        <title>Pedobacter sp. HMF7647 Genome sequencing and assembly.</title>
        <authorList>
            <person name="Kang H."/>
            <person name="Kim H."/>
            <person name="Joh K."/>
        </authorList>
    </citation>
    <scope>NUCLEOTIDE SEQUENCE [LARGE SCALE GENOMIC DNA]</scope>
    <source>
        <strain evidence="1 2">HMF7647</strain>
    </source>
</reference>
<dbReference type="Proteomes" id="UP000466586">
    <property type="component" value="Unassembled WGS sequence"/>
</dbReference>
<evidence type="ECO:0000313" key="2">
    <source>
        <dbReference type="Proteomes" id="UP000466586"/>
    </source>
</evidence>
<gene>
    <name evidence="1" type="ORF">GS399_05725</name>
</gene>
<name>A0A7K1Y7C3_9SPHI</name>
<sequence length="66" mass="7376">MDRIFLNPVEAVTPQRSLAGADERGVKAEDGTISSMENCYCFPINFNNSFPIQLKLSKIQNLKTLT</sequence>
<comment type="caution">
    <text evidence="1">The sequence shown here is derived from an EMBL/GenBank/DDBJ whole genome shotgun (WGS) entry which is preliminary data.</text>
</comment>
<organism evidence="1 2">
    <name type="scientific">Hufsiella arboris</name>
    <dbReference type="NCBI Taxonomy" id="2695275"/>
    <lineage>
        <taxon>Bacteria</taxon>
        <taxon>Pseudomonadati</taxon>
        <taxon>Bacteroidota</taxon>
        <taxon>Sphingobacteriia</taxon>
        <taxon>Sphingobacteriales</taxon>
        <taxon>Sphingobacteriaceae</taxon>
        <taxon>Hufsiella</taxon>
    </lineage>
</organism>
<accession>A0A7K1Y7C3</accession>
<dbReference type="RefSeq" id="WP_160843636.1">
    <property type="nucleotide sequence ID" value="NZ_WVHT01000002.1"/>
</dbReference>